<dbReference type="AlphaFoldDB" id="W8S6G0"/>
<feature type="chain" id="PRO_5004912930" evidence="1">
    <location>
        <begin position="21"/>
        <end position="156"/>
    </location>
</feature>
<gene>
    <name evidence="3" type="ORF">roselon_02075</name>
</gene>
<dbReference type="Proteomes" id="UP000019593">
    <property type="component" value="Chromosome"/>
</dbReference>
<dbReference type="Gene3D" id="3.40.33.10">
    <property type="entry name" value="CAP"/>
    <property type="match status" value="1"/>
</dbReference>
<evidence type="ECO:0000256" key="1">
    <source>
        <dbReference type="SAM" id="SignalP"/>
    </source>
</evidence>
<dbReference type="PANTHER" id="PTHR31157">
    <property type="entry name" value="SCP DOMAIN-CONTAINING PROTEIN"/>
    <property type="match status" value="1"/>
</dbReference>
<evidence type="ECO:0000259" key="2">
    <source>
        <dbReference type="Pfam" id="PF00188"/>
    </source>
</evidence>
<dbReference type="SUPFAM" id="SSF55797">
    <property type="entry name" value="PR-1-like"/>
    <property type="match status" value="1"/>
</dbReference>
<feature type="domain" description="SCP" evidence="2">
    <location>
        <begin position="53"/>
        <end position="145"/>
    </location>
</feature>
<dbReference type="HOGENOM" id="CLU_048111_3_3_5"/>
<dbReference type="eggNOG" id="COG2340">
    <property type="taxonomic scope" value="Bacteria"/>
</dbReference>
<dbReference type="Pfam" id="PF00188">
    <property type="entry name" value="CAP"/>
    <property type="match status" value="1"/>
</dbReference>
<dbReference type="EMBL" id="CP004372">
    <property type="protein sequence ID" value="AHM04426.1"/>
    <property type="molecule type" value="Genomic_DNA"/>
</dbReference>
<keyword evidence="4" id="KW-1185">Reference proteome</keyword>
<dbReference type="InterPro" id="IPR014044">
    <property type="entry name" value="CAP_dom"/>
</dbReference>
<dbReference type="PROSITE" id="PS51257">
    <property type="entry name" value="PROKAR_LIPOPROTEIN"/>
    <property type="match status" value="1"/>
</dbReference>
<dbReference type="KEGG" id="red:roselon_02075"/>
<keyword evidence="1" id="KW-0732">Signal</keyword>
<reference evidence="3 4" key="1">
    <citation type="submission" date="2013-03" db="EMBL/GenBank/DDBJ databases">
        <authorList>
            <person name="Fiebig A."/>
            <person name="Goeker M."/>
            <person name="Klenk H.-P.P."/>
        </authorList>
    </citation>
    <scope>NUCLEOTIDE SEQUENCE [LARGE SCALE GENOMIC DNA]</scope>
    <source>
        <strain evidence="4">DSM 19469</strain>
    </source>
</reference>
<sequence length="156" mass="16427">MTFRPLLLACAIVTGLSACANAPGTTRLSAEQSLNIASAGTQISLQRAQAGIVRPLAHSSALQAAAAQHAEYLSRTGGLSHDGQGGSTAHTRVTRTGYDSCRTAENIARGQSDLRTVLSDWTASAEHRRNMLDPRVTDYGIARAGSVWVLVLARPC</sequence>
<organism evidence="3 4">
    <name type="scientific">Roseicyclus elongatus DSM 19469</name>
    <dbReference type="NCBI Taxonomy" id="1294273"/>
    <lineage>
        <taxon>Bacteria</taxon>
        <taxon>Pseudomonadati</taxon>
        <taxon>Pseudomonadota</taxon>
        <taxon>Alphaproteobacteria</taxon>
        <taxon>Rhodobacterales</taxon>
        <taxon>Roseobacteraceae</taxon>
        <taxon>Roseicyclus</taxon>
    </lineage>
</organism>
<evidence type="ECO:0000313" key="4">
    <source>
        <dbReference type="Proteomes" id="UP000019593"/>
    </source>
</evidence>
<proteinExistence type="predicted"/>
<feature type="signal peptide" evidence="1">
    <location>
        <begin position="1"/>
        <end position="20"/>
    </location>
</feature>
<dbReference type="STRING" id="1294273.roselon_02075"/>
<protein>
    <submittedName>
        <fullName evidence="3">Allergen V5/Tpx-1 related protein</fullName>
    </submittedName>
</protein>
<name>W8S6G0_9RHOB</name>
<dbReference type="PANTHER" id="PTHR31157:SF1">
    <property type="entry name" value="SCP DOMAIN-CONTAINING PROTEIN"/>
    <property type="match status" value="1"/>
</dbReference>
<evidence type="ECO:0000313" key="3">
    <source>
        <dbReference type="EMBL" id="AHM04426.1"/>
    </source>
</evidence>
<dbReference type="CDD" id="cd05379">
    <property type="entry name" value="CAP_bacterial"/>
    <property type="match status" value="1"/>
</dbReference>
<accession>W8S6G0</accession>
<dbReference type="InterPro" id="IPR035940">
    <property type="entry name" value="CAP_sf"/>
</dbReference>